<feature type="domain" description="Insertion element IS150 protein InsJ-like helix-turn-helix" evidence="1">
    <location>
        <begin position="11"/>
        <end position="51"/>
    </location>
</feature>
<dbReference type="EMBL" id="LATX01000303">
    <property type="protein sequence ID" value="KTB46629.1"/>
    <property type="molecule type" value="Genomic_DNA"/>
</dbReference>
<dbReference type="Pfam" id="PF13518">
    <property type="entry name" value="HTH_28"/>
    <property type="match status" value="1"/>
</dbReference>
<reference evidence="2 3" key="1">
    <citation type="submission" date="2015-12" db="EMBL/GenBank/DDBJ databases">
        <title>Draft genome sequence of Moniliophthora roreri, the causal agent of frosty pod rot of cacao.</title>
        <authorList>
            <person name="Aime M.C."/>
            <person name="Diaz-Valderrama J.R."/>
            <person name="Kijpornyongpan T."/>
            <person name="Phillips-Mora W."/>
        </authorList>
    </citation>
    <scope>NUCLEOTIDE SEQUENCE [LARGE SCALE GENOMIC DNA]</scope>
    <source>
        <strain evidence="2 3">MCA 2952</strain>
    </source>
</reference>
<dbReference type="AlphaFoldDB" id="A0A0W0GDH6"/>
<name>A0A0W0GDH6_MONRR</name>
<proteinExistence type="predicted"/>
<evidence type="ECO:0000313" key="3">
    <source>
        <dbReference type="Proteomes" id="UP000054988"/>
    </source>
</evidence>
<dbReference type="InterPro" id="IPR055247">
    <property type="entry name" value="InsJ-like_HTH"/>
</dbReference>
<dbReference type="Proteomes" id="UP000054988">
    <property type="component" value="Unassembled WGS sequence"/>
</dbReference>
<evidence type="ECO:0000259" key="1">
    <source>
        <dbReference type="Pfam" id="PF13518"/>
    </source>
</evidence>
<evidence type="ECO:0000313" key="2">
    <source>
        <dbReference type="EMBL" id="KTB46629.1"/>
    </source>
</evidence>
<dbReference type="SUPFAM" id="SSF46689">
    <property type="entry name" value="Homeodomain-like"/>
    <property type="match status" value="1"/>
</dbReference>
<gene>
    <name evidence="2" type="ORF">WG66_794</name>
</gene>
<protein>
    <recommendedName>
        <fullName evidence="1">Insertion element IS150 protein InsJ-like helix-turn-helix domain-containing protein</fullName>
    </recommendedName>
</protein>
<comment type="caution">
    <text evidence="2">The sequence shown here is derived from an EMBL/GenBank/DDBJ whole genome shotgun (WGS) entry which is preliminary data.</text>
</comment>
<dbReference type="InterPro" id="IPR009057">
    <property type="entry name" value="Homeodomain-like_sf"/>
</dbReference>
<accession>A0A0W0GDH6</accession>
<sequence>MGNHKISTDLKEIALQLWEAGWERTDIAQAFGISQTSLYQWKKLFELTGSAANLLSPIRGHPQIIGMVAFNTLKQIYCDDPGVMLLVQQRQPNHFSEQLLKFRDPLVLALTQV</sequence>
<organism evidence="2 3">
    <name type="scientific">Moniliophthora roreri</name>
    <name type="common">Frosty pod rot fungus</name>
    <name type="synonym">Monilia roreri</name>
    <dbReference type="NCBI Taxonomy" id="221103"/>
    <lineage>
        <taxon>Eukaryota</taxon>
        <taxon>Fungi</taxon>
        <taxon>Dikarya</taxon>
        <taxon>Basidiomycota</taxon>
        <taxon>Agaricomycotina</taxon>
        <taxon>Agaricomycetes</taxon>
        <taxon>Agaricomycetidae</taxon>
        <taxon>Agaricales</taxon>
        <taxon>Marasmiineae</taxon>
        <taxon>Marasmiaceae</taxon>
        <taxon>Moniliophthora</taxon>
    </lineage>
</organism>